<protein>
    <recommendedName>
        <fullName evidence="1">Transposase IS4-like domain-containing protein</fullName>
    </recommendedName>
</protein>
<dbReference type="HOGENOM" id="CLU_036278_0_0_0"/>
<evidence type="ECO:0000259" key="1">
    <source>
        <dbReference type="Pfam" id="PF01609"/>
    </source>
</evidence>
<sequence>MNVIEPIVQNMSRLSTPQRKFLVIVLTTIHLLRGKMTFRKMSRYRDLHEKTFSRHVRQSVDFASMNHLALTTFLPSGIPVVAAIDTTITSKSGSCTYGRDLFYNSSHNRPEKCVEFSELALVDVTYNTAYHLSTLQTPDTDTMTTLLGVDGSRMDWYLVHLRQDMGLFPRGVTHLAADGAYAKQKFGDGVCEWALHLISTLRHDANLRFLYTGPRQTRRGAPQKYNGKVTFQELSRFTPITVSDDMTLYTVVVKSVSLKRTIRLGYVWKQQGKKLLTALLFSTDTELDAELIYRYDTARFQIEFLIRDAKQFTGFGDFQVCSQRKIAFHVNASMTALNFFKREDRLTTQETSNASQERTDHVISISSWKPRKFNEHQVERIIST</sequence>
<dbReference type="STRING" id="1499967.U27_00043"/>
<dbReference type="EMBL" id="DF820472">
    <property type="protein sequence ID" value="GAK60152.1"/>
    <property type="molecule type" value="Genomic_DNA"/>
</dbReference>
<name>A0A081C6E7_VECG1</name>
<dbReference type="InterPro" id="IPR002559">
    <property type="entry name" value="Transposase_11"/>
</dbReference>
<dbReference type="Pfam" id="PF01609">
    <property type="entry name" value="DDE_Tnp_1"/>
    <property type="match status" value="1"/>
</dbReference>
<dbReference type="eggNOG" id="COG3385">
    <property type="taxonomic scope" value="Bacteria"/>
</dbReference>
<dbReference type="GO" id="GO:0003677">
    <property type="term" value="F:DNA binding"/>
    <property type="evidence" value="ECO:0007669"/>
    <property type="project" value="InterPro"/>
</dbReference>
<gene>
    <name evidence="2" type="ORF">U27_00043</name>
</gene>
<dbReference type="GO" id="GO:0004803">
    <property type="term" value="F:transposase activity"/>
    <property type="evidence" value="ECO:0007669"/>
    <property type="project" value="InterPro"/>
</dbReference>
<keyword evidence="3" id="KW-1185">Reference proteome</keyword>
<dbReference type="AlphaFoldDB" id="A0A081C6E7"/>
<accession>A0A081C6E7</accession>
<organism evidence="2">
    <name type="scientific">Vecturithrix granuli</name>
    <dbReference type="NCBI Taxonomy" id="1499967"/>
    <lineage>
        <taxon>Bacteria</taxon>
        <taxon>Candidatus Moduliflexota</taxon>
        <taxon>Candidatus Vecturitrichia</taxon>
        <taxon>Candidatus Vecturitrichales</taxon>
        <taxon>Candidatus Vecturitrichaceae</taxon>
        <taxon>Candidatus Vecturithrix</taxon>
    </lineage>
</organism>
<evidence type="ECO:0000313" key="3">
    <source>
        <dbReference type="Proteomes" id="UP000030661"/>
    </source>
</evidence>
<dbReference type="InterPro" id="IPR012337">
    <property type="entry name" value="RNaseH-like_sf"/>
</dbReference>
<dbReference type="SUPFAM" id="SSF53098">
    <property type="entry name" value="Ribonuclease H-like"/>
    <property type="match status" value="1"/>
</dbReference>
<dbReference type="GO" id="GO:0006313">
    <property type="term" value="P:DNA transposition"/>
    <property type="evidence" value="ECO:0007669"/>
    <property type="project" value="InterPro"/>
</dbReference>
<feature type="domain" description="Transposase IS4-like" evidence="1">
    <location>
        <begin position="171"/>
        <end position="339"/>
    </location>
</feature>
<proteinExistence type="predicted"/>
<dbReference type="Proteomes" id="UP000030661">
    <property type="component" value="Unassembled WGS sequence"/>
</dbReference>
<evidence type="ECO:0000313" key="2">
    <source>
        <dbReference type="EMBL" id="GAK60152.1"/>
    </source>
</evidence>
<reference evidence="2" key="1">
    <citation type="journal article" date="2015" name="PeerJ">
        <title>First genomic representation of candidate bacterial phylum KSB3 points to enhanced environmental sensing as a trigger of wastewater bulking.</title>
        <authorList>
            <person name="Sekiguchi Y."/>
            <person name="Ohashi A."/>
            <person name="Parks D.H."/>
            <person name="Yamauchi T."/>
            <person name="Tyson G.W."/>
            <person name="Hugenholtz P."/>
        </authorList>
    </citation>
    <scope>NUCLEOTIDE SEQUENCE [LARGE SCALE GENOMIC DNA]</scope>
</reference>